<dbReference type="SUPFAM" id="SSF52540">
    <property type="entry name" value="P-loop containing nucleoside triphosphate hydrolases"/>
    <property type="match status" value="1"/>
</dbReference>
<dbReference type="GO" id="GO:0005524">
    <property type="term" value="F:ATP binding"/>
    <property type="evidence" value="ECO:0007669"/>
    <property type="project" value="UniProtKB-KW"/>
</dbReference>
<dbReference type="GO" id="GO:0016887">
    <property type="term" value="F:ATP hydrolysis activity"/>
    <property type="evidence" value="ECO:0007669"/>
    <property type="project" value="InterPro"/>
</dbReference>
<dbReference type="OrthoDB" id="9804819at2"/>
<dbReference type="RefSeq" id="WP_009445291.1">
    <property type="nucleotide sequence ID" value="NZ_KQ959840.1"/>
</dbReference>
<sequence>MFDSLNLKSVNKSYGAKQVLKNINLNIESGKIVGLLGPNGSGKTTLIKLIVGLTRPSSGIVTIDGHEPGKITKSYVSYLPDKDFLDINMSIEDTIRMFADFYADFDIGIAYKLLEDLQVPYKFKIKALSKGNREKLMLILVMSRRAKLYVLDEPIAGVDPVARDYILNTIVGNYNKTATVIISTHLIADVEKILDDVIFIKDGEIILHETSAAIRSGKGCSVDEYFREVYDDGQNDKVRI</sequence>
<dbReference type="STRING" id="467210.HMPREF1866_02258"/>
<comment type="caution">
    <text evidence="5">The sequence shown here is derived from an EMBL/GenBank/DDBJ whole genome shotgun (WGS) entry which is preliminary data.</text>
</comment>
<gene>
    <name evidence="5" type="ORF">HMPREF1866_02258</name>
</gene>
<dbReference type="PANTHER" id="PTHR42939">
    <property type="entry name" value="ABC TRANSPORTER ATP-BINDING PROTEIN ALBC-RELATED"/>
    <property type="match status" value="1"/>
</dbReference>
<dbReference type="EMBL" id="LSDA01000124">
    <property type="protein sequence ID" value="KXB54894.1"/>
    <property type="molecule type" value="Genomic_DNA"/>
</dbReference>
<dbReference type="InterPro" id="IPR003593">
    <property type="entry name" value="AAA+_ATPase"/>
</dbReference>
<evidence type="ECO:0000256" key="3">
    <source>
        <dbReference type="ARBA" id="ARBA00022840"/>
    </source>
</evidence>
<dbReference type="InterPro" id="IPR027417">
    <property type="entry name" value="P-loop_NTPase"/>
</dbReference>
<dbReference type="Gene3D" id="3.40.50.300">
    <property type="entry name" value="P-loop containing nucleotide triphosphate hydrolases"/>
    <property type="match status" value="1"/>
</dbReference>
<evidence type="ECO:0000313" key="6">
    <source>
        <dbReference type="Proteomes" id="UP000070394"/>
    </source>
</evidence>
<dbReference type="PROSITE" id="PS50893">
    <property type="entry name" value="ABC_TRANSPORTER_2"/>
    <property type="match status" value="1"/>
</dbReference>
<dbReference type="Pfam" id="PF00005">
    <property type="entry name" value="ABC_tran"/>
    <property type="match status" value="1"/>
</dbReference>
<dbReference type="CDD" id="cd03230">
    <property type="entry name" value="ABC_DR_subfamily_A"/>
    <property type="match status" value="1"/>
</dbReference>
<evidence type="ECO:0000256" key="2">
    <source>
        <dbReference type="ARBA" id="ARBA00022741"/>
    </source>
</evidence>
<proteinExistence type="predicted"/>
<dbReference type="SMART" id="SM00382">
    <property type="entry name" value="AAA"/>
    <property type="match status" value="1"/>
</dbReference>
<accession>A0A133ZHG8</accession>
<dbReference type="PATRIC" id="fig|467210.3.peg.2236"/>
<keyword evidence="1" id="KW-0813">Transport</keyword>
<dbReference type="InterPro" id="IPR051782">
    <property type="entry name" value="ABC_Transporter_VariousFunc"/>
</dbReference>
<evidence type="ECO:0000256" key="1">
    <source>
        <dbReference type="ARBA" id="ARBA00022448"/>
    </source>
</evidence>
<reference evidence="6" key="1">
    <citation type="submission" date="2016-01" db="EMBL/GenBank/DDBJ databases">
        <authorList>
            <person name="Mitreva M."/>
            <person name="Pepin K.H."/>
            <person name="Mihindukulasuriya K.A."/>
            <person name="Fulton R."/>
            <person name="Fronick C."/>
            <person name="O'Laughlin M."/>
            <person name="Miner T."/>
            <person name="Herter B."/>
            <person name="Rosa B.A."/>
            <person name="Cordes M."/>
            <person name="Tomlinson C."/>
            <person name="Wollam A."/>
            <person name="Palsikar V.B."/>
            <person name="Mardis E.R."/>
            <person name="Wilson R.K."/>
        </authorList>
    </citation>
    <scope>NUCLEOTIDE SEQUENCE [LARGE SCALE GENOMIC DNA]</scope>
    <source>
        <strain evidence="6">DNF00896</strain>
    </source>
</reference>
<keyword evidence="2" id="KW-0547">Nucleotide-binding</keyword>
<dbReference type="AlphaFoldDB" id="A0A133ZHG8"/>
<feature type="domain" description="ABC transporter" evidence="4">
    <location>
        <begin position="5"/>
        <end position="227"/>
    </location>
</feature>
<keyword evidence="6" id="KW-1185">Reference proteome</keyword>
<protein>
    <submittedName>
        <fullName evidence="5">ABC transporter, ATP-binding protein</fullName>
    </submittedName>
</protein>
<evidence type="ECO:0000259" key="4">
    <source>
        <dbReference type="PROSITE" id="PS50893"/>
    </source>
</evidence>
<dbReference type="InterPro" id="IPR003439">
    <property type="entry name" value="ABC_transporter-like_ATP-bd"/>
</dbReference>
<dbReference type="PANTHER" id="PTHR42939:SF1">
    <property type="entry name" value="ABC TRANSPORTER ATP-BINDING PROTEIN ALBC-RELATED"/>
    <property type="match status" value="1"/>
</dbReference>
<evidence type="ECO:0000313" key="5">
    <source>
        <dbReference type="EMBL" id="KXB54894.1"/>
    </source>
</evidence>
<dbReference type="Proteomes" id="UP000070394">
    <property type="component" value="Unassembled WGS sequence"/>
</dbReference>
<name>A0A133ZHG8_9FIRM</name>
<organism evidence="5 6">
    <name type="scientific">Lachnoanaerobaculum saburreum</name>
    <dbReference type="NCBI Taxonomy" id="467210"/>
    <lineage>
        <taxon>Bacteria</taxon>
        <taxon>Bacillati</taxon>
        <taxon>Bacillota</taxon>
        <taxon>Clostridia</taxon>
        <taxon>Lachnospirales</taxon>
        <taxon>Lachnospiraceae</taxon>
        <taxon>Lachnoanaerobaculum</taxon>
    </lineage>
</organism>
<keyword evidence="3 5" id="KW-0067">ATP-binding</keyword>